<dbReference type="AlphaFoldDB" id="A0A2U1T1P0"/>
<dbReference type="Pfam" id="PF08240">
    <property type="entry name" value="ADH_N"/>
    <property type="match status" value="1"/>
</dbReference>
<gene>
    <name evidence="2" type="ORF">DF220_08045</name>
</gene>
<dbReference type="EMBL" id="QEEX01000001">
    <property type="protein sequence ID" value="PWB97785.1"/>
    <property type="molecule type" value="Genomic_DNA"/>
</dbReference>
<dbReference type="InterPro" id="IPR052733">
    <property type="entry name" value="Chloroplast_QOR"/>
</dbReference>
<evidence type="ECO:0000259" key="1">
    <source>
        <dbReference type="SMART" id="SM00829"/>
    </source>
</evidence>
<protein>
    <submittedName>
        <fullName evidence="2">NAD(P)-dependent alcohol dehydrogenase</fullName>
    </submittedName>
</protein>
<dbReference type="PANTHER" id="PTHR44013">
    <property type="entry name" value="ZINC-TYPE ALCOHOL DEHYDROGENASE-LIKE PROTEIN C16A3.02C"/>
    <property type="match status" value="1"/>
</dbReference>
<proteinExistence type="predicted"/>
<reference evidence="3" key="1">
    <citation type="submission" date="2018-04" db="EMBL/GenBank/DDBJ databases">
        <authorList>
            <person name="Liu S."/>
            <person name="Wang Z."/>
            <person name="Li J."/>
        </authorList>
    </citation>
    <scope>NUCLEOTIDE SEQUENCE [LARGE SCALE GENOMIC DNA]</scope>
    <source>
        <strain evidence="3">S1194</strain>
    </source>
</reference>
<dbReference type="SMART" id="SM00829">
    <property type="entry name" value="PKS_ER"/>
    <property type="match status" value="1"/>
</dbReference>
<evidence type="ECO:0000313" key="2">
    <source>
        <dbReference type="EMBL" id="PWB97785.1"/>
    </source>
</evidence>
<evidence type="ECO:0000313" key="3">
    <source>
        <dbReference type="Proteomes" id="UP000244978"/>
    </source>
</evidence>
<dbReference type="InterPro" id="IPR013154">
    <property type="entry name" value="ADH-like_N"/>
</dbReference>
<organism evidence="2 3">
    <name type="scientific">Homoserinimonas hongtaonis</name>
    <dbReference type="NCBI Taxonomy" id="2079791"/>
    <lineage>
        <taxon>Bacteria</taxon>
        <taxon>Bacillati</taxon>
        <taxon>Actinomycetota</taxon>
        <taxon>Actinomycetes</taxon>
        <taxon>Micrococcales</taxon>
        <taxon>Microbacteriaceae</taxon>
        <taxon>Homoserinimonas</taxon>
    </lineage>
</organism>
<dbReference type="Gene3D" id="3.90.180.10">
    <property type="entry name" value="Medium-chain alcohol dehydrogenases, catalytic domain"/>
    <property type="match status" value="1"/>
</dbReference>
<feature type="domain" description="Enoyl reductase (ER)" evidence="1">
    <location>
        <begin position="19"/>
        <end position="329"/>
    </location>
</feature>
<comment type="caution">
    <text evidence="2">The sequence shown here is derived from an EMBL/GenBank/DDBJ whole genome shotgun (WGS) entry which is preliminary data.</text>
</comment>
<dbReference type="RefSeq" id="WP_108997672.1">
    <property type="nucleotide sequence ID" value="NZ_QEEX01000001.1"/>
</dbReference>
<dbReference type="InterPro" id="IPR036291">
    <property type="entry name" value="NAD(P)-bd_dom_sf"/>
</dbReference>
<dbReference type="InterPro" id="IPR020843">
    <property type="entry name" value="ER"/>
</dbReference>
<dbReference type="GO" id="GO:0016491">
    <property type="term" value="F:oxidoreductase activity"/>
    <property type="evidence" value="ECO:0007669"/>
    <property type="project" value="InterPro"/>
</dbReference>
<keyword evidence="3" id="KW-1185">Reference proteome</keyword>
<dbReference type="Pfam" id="PF13602">
    <property type="entry name" value="ADH_zinc_N_2"/>
    <property type="match status" value="1"/>
</dbReference>
<dbReference type="SUPFAM" id="SSF50129">
    <property type="entry name" value="GroES-like"/>
    <property type="match status" value="1"/>
</dbReference>
<name>A0A2U1T1P0_9MICO</name>
<dbReference type="CDD" id="cd08267">
    <property type="entry name" value="MDR1"/>
    <property type="match status" value="1"/>
</dbReference>
<sequence length="333" mass="34426">MTSTTLASTMQAWQQNSYGGPDQVERADIPVPTPGRGEVLLRVRATGLNAADIHVMRGDPMLLRAAFGLSRPRASVRGMDVAGTIVAVGSDAARWAVGDEVVVELPGGGGLGPYAVAPVKRLVLRPAEVTASAAATLPIAGGTAWQSLDRAGVTSGSRVLVIGASGGVGTFAVQLAALRGAEVWALCGERNHALVESLGAARAIDRSTPLGELDAESFDHVIDIVGSSTLGDLRRLVRPGGSVVMVSGMGGRVLGPMPRILGAALRSIGSRRPLRALAAVTKPEVLSELLRLTAEGSIRPVIEREFTFDQARDALAHVDASHTVGKVVVRAAP</sequence>
<dbReference type="InterPro" id="IPR011032">
    <property type="entry name" value="GroES-like_sf"/>
</dbReference>
<accession>A0A2U1T1P0</accession>
<dbReference type="PANTHER" id="PTHR44013:SF1">
    <property type="entry name" value="ZINC-TYPE ALCOHOL DEHYDROGENASE-LIKE PROTEIN C16A3.02C"/>
    <property type="match status" value="1"/>
</dbReference>
<dbReference type="Proteomes" id="UP000244978">
    <property type="component" value="Unassembled WGS sequence"/>
</dbReference>
<dbReference type="SUPFAM" id="SSF51735">
    <property type="entry name" value="NAD(P)-binding Rossmann-fold domains"/>
    <property type="match status" value="1"/>
</dbReference>
<dbReference type="Gene3D" id="3.40.50.720">
    <property type="entry name" value="NAD(P)-binding Rossmann-like Domain"/>
    <property type="match status" value="1"/>
</dbReference>